<name>A0A383EQR6_9ZZZZ</name>
<feature type="compositionally biased region" description="Basic and acidic residues" evidence="1">
    <location>
        <begin position="28"/>
        <end position="40"/>
    </location>
</feature>
<organism evidence="2">
    <name type="scientific">marine metagenome</name>
    <dbReference type="NCBI Taxonomy" id="408172"/>
    <lineage>
        <taxon>unclassified sequences</taxon>
        <taxon>metagenomes</taxon>
        <taxon>ecological metagenomes</taxon>
    </lineage>
</organism>
<sequence length="40" mass="4502">VTSNKDGLLNYFRPMPDLLDDTVAGPEPKTKKEKLASQKR</sequence>
<evidence type="ECO:0000256" key="1">
    <source>
        <dbReference type="SAM" id="MobiDB-lite"/>
    </source>
</evidence>
<protein>
    <submittedName>
        <fullName evidence="2">Uncharacterized protein</fullName>
    </submittedName>
</protein>
<feature type="non-terminal residue" evidence="2">
    <location>
        <position position="1"/>
    </location>
</feature>
<feature type="region of interest" description="Disordered" evidence="1">
    <location>
        <begin position="1"/>
        <end position="40"/>
    </location>
</feature>
<feature type="non-terminal residue" evidence="2">
    <location>
        <position position="40"/>
    </location>
</feature>
<dbReference type="EMBL" id="UINC01228046">
    <property type="protein sequence ID" value="SVE59197.1"/>
    <property type="molecule type" value="Genomic_DNA"/>
</dbReference>
<proteinExistence type="predicted"/>
<evidence type="ECO:0000313" key="2">
    <source>
        <dbReference type="EMBL" id="SVE59197.1"/>
    </source>
</evidence>
<gene>
    <name evidence="2" type="ORF">METZ01_LOCUS512051</name>
</gene>
<dbReference type="AlphaFoldDB" id="A0A383EQR6"/>
<accession>A0A383EQR6</accession>
<reference evidence="2" key="1">
    <citation type="submission" date="2018-05" db="EMBL/GenBank/DDBJ databases">
        <authorList>
            <person name="Lanie J.A."/>
            <person name="Ng W.-L."/>
            <person name="Kazmierczak K.M."/>
            <person name="Andrzejewski T.M."/>
            <person name="Davidsen T.M."/>
            <person name="Wayne K.J."/>
            <person name="Tettelin H."/>
            <person name="Glass J.I."/>
            <person name="Rusch D."/>
            <person name="Podicherti R."/>
            <person name="Tsui H.-C.T."/>
            <person name="Winkler M.E."/>
        </authorList>
    </citation>
    <scope>NUCLEOTIDE SEQUENCE</scope>
</reference>